<evidence type="ECO:0000313" key="2">
    <source>
        <dbReference type="EMBL" id="AAH06942.1"/>
    </source>
</evidence>
<protein>
    <submittedName>
        <fullName evidence="2">ENSMUSG00000052629 protein</fullName>
    </submittedName>
</protein>
<proteinExistence type="evidence at transcript level"/>
<organism evidence="2">
    <name type="scientific">Mus musculus</name>
    <name type="common">Mouse</name>
    <dbReference type="NCBI Taxonomy" id="10090"/>
    <lineage>
        <taxon>Eukaryota</taxon>
        <taxon>Metazoa</taxon>
        <taxon>Chordata</taxon>
        <taxon>Craniata</taxon>
        <taxon>Vertebrata</taxon>
        <taxon>Euteleostomi</taxon>
        <taxon>Mammalia</taxon>
        <taxon>Eutheria</taxon>
        <taxon>Euarchontoglires</taxon>
        <taxon>Glires</taxon>
        <taxon>Rodentia</taxon>
        <taxon>Myomorpha</taxon>
        <taxon>Muroidea</taxon>
        <taxon>Muridae</taxon>
        <taxon>Murinae</taxon>
        <taxon>Mus</taxon>
        <taxon>Mus</taxon>
    </lineage>
</organism>
<reference evidence="2" key="1">
    <citation type="journal article" date="2004" name="Genome Res.">
        <title>The status, quality, and expansion of the NIH full-length cDNA project: the Mammalian Gene Collection (MGC).</title>
        <authorList>
            <consortium name="The MGC Project Team"/>
            <person name="Gerhard D.S."/>
            <person name="Wagner L."/>
            <person name="Feingold E.A."/>
            <person name="Shenmen C.M."/>
            <person name="Grouse L.H."/>
            <person name="Schuler G."/>
            <person name="Klein S.L."/>
            <person name="Old S."/>
            <person name="Rasooly R."/>
            <person name="Good P."/>
            <person name="Guyer M."/>
            <person name="Peck A.M."/>
            <person name="Derge J.G."/>
            <person name="Lipman D."/>
            <person name="Collins F.S."/>
            <person name="Jang W."/>
            <person name="Sherry S."/>
            <person name="Feolo M."/>
            <person name="Misquitta L."/>
            <person name="Lee E."/>
            <person name="Rotmistrovsky K."/>
            <person name="Greenhut S.F."/>
            <person name="Schaefer C.F."/>
            <person name="Buetow K."/>
            <person name="Bonner T.I."/>
            <person name="Haussler D."/>
            <person name="Kent J."/>
            <person name="Kiekhaus M."/>
            <person name="Furey T."/>
            <person name="Brent M."/>
            <person name="Prange C."/>
            <person name="Schreiber K."/>
            <person name="Shapiro N."/>
            <person name="Bhat N.K."/>
            <person name="Hopkins R.F."/>
            <person name="Hsie F."/>
            <person name="Driscoll T."/>
            <person name="Soares M.B."/>
            <person name="Casavant T.L."/>
            <person name="Scheetz T.E."/>
            <person name="Brown-stein M.J."/>
            <person name="Usdin T.B."/>
            <person name="Toshiyuki S."/>
            <person name="Carninci P."/>
            <person name="Piao Y."/>
            <person name="Dudekula D.B."/>
            <person name="Ko M.S."/>
            <person name="Kawakami K."/>
            <person name="Suzuki Y."/>
            <person name="Sugano S."/>
            <person name="Gruber C.E."/>
            <person name="Smith M.R."/>
            <person name="Simmons B."/>
            <person name="Moore T."/>
            <person name="Waterman R."/>
            <person name="Johnson S.L."/>
            <person name="Ruan Y."/>
            <person name="Wei C.L."/>
            <person name="Mathavan S."/>
            <person name="Gunaratne P.H."/>
            <person name="Wu J."/>
            <person name="Garcia A.M."/>
            <person name="Hulyk S.W."/>
            <person name="Fuh E."/>
            <person name="Yuan Y."/>
            <person name="Sneed A."/>
            <person name="Kowis C."/>
            <person name="Hodgson A."/>
            <person name="Muzny D.M."/>
            <person name="McPherson J."/>
            <person name="Gibbs R.A."/>
            <person name="Fahey J."/>
            <person name="Helton E."/>
            <person name="Ketteman M."/>
            <person name="Madan A."/>
            <person name="Rodrigues S."/>
            <person name="Sanchez A."/>
            <person name="Whiting M."/>
            <person name="Madari A."/>
            <person name="Young A.C."/>
            <person name="Wetherby K.D."/>
            <person name="Granite S.J."/>
            <person name="Kwong P.N."/>
            <person name="Brinkley C.P."/>
            <person name="Pearson R.L."/>
            <person name="Bouffard G.G."/>
            <person name="Blakesly R.W."/>
            <person name="Green E.D."/>
            <person name="Dickson M.C."/>
            <person name="Rodriguez A.C."/>
            <person name="Grimwood J."/>
            <person name="Schmutz J."/>
            <person name="Myers R.M."/>
            <person name="Butterfield Y.S."/>
            <person name="Griffith M."/>
            <person name="Griffith O.L."/>
            <person name="Krzywinski M.I."/>
            <person name="Liao N."/>
            <person name="Morin R."/>
            <person name="Morrin R."/>
            <person name="Palmquist D."/>
            <person name="Petrescu A.S."/>
            <person name="Skalska U."/>
            <person name="Smailus D.E."/>
            <person name="Stott J.M."/>
            <person name="Schnerch A."/>
            <person name="Schein J.E."/>
            <person name="Jones S.J."/>
            <person name="Holt R.A."/>
            <person name="Baross A."/>
            <person name="Marra M.A."/>
            <person name="Clifton S."/>
            <person name="Makowski K.A."/>
            <person name="Bosak S."/>
            <person name="Malek J."/>
        </authorList>
    </citation>
    <scope>NUCLEOTIDE SEQUENCE [LARGE SCALE MRNA]</scope>
    <source>
        <strain evidence="2">FVB/N-3</strain>
        <tissue evidence="2">Mammary tumor. MMTV-LTR/INT3 model. 5 month old mouse. Taken by biopsy.</tissue>
    </source>
</reference>
<dbReference type="EMBL" id="BC006942">
    <property type="protein sequence ID" value="AAH06942.1"/>
    <property type="molecule type" value="mRNA"/>
</dbReference>
<dbReference type="MGI" id="MGI:3641726">
    <property type="gene designation" value="Gm9885"/>
</dbReference>
<dbReference type="AlphaFoldDB" id="Q91VZ9"/>
<gene>
    <name evidence="3" type="primary">Gm9885</name>
</gene>
<sequence>MLPSLSEGLGLTDSDGNQERTGTRARQPGTPAADVQT</sequence>
<accession>Q91VZ9</accession>
<name>Q91VZ9_MOUSE</name>
<evidence type="ECO:0000313" key="3">
    <source>
        <dbReference type="MGI" id="MGI:3641726"/>
    </source>
</evidence>
<evidence type="ECO:0000256" key="1">
    <source>
        <dbReference type="SAM" id="MobiDB-lite"/>
    </source>
</evidence>
<feature type="region of interest" description="Disordered" evidence="1">
    <location>
        <begin position="1"/>
        <end position="37"/>
    </location>
</feature>
<dbReference type="AGR" id="MGI:3641726"/>